<dbReference type="EMBL" id="CP150484">
    <property type="protein sequence ID" value="WYW17341.1"/>
    <property type="molecule type" value="Genomic_DNA"/>
</dbReference>
<gene>
    <name evidence="1" type="ORF">LCL61_17470</name>
</gene>
<keyword evidence="2" id="KW-1185">Reference proteome</keyword>
<sequence length="114" mass="12965">MGETGKYRAADITAWLSTRREADPVVAHRCGRAIAEAWNNREFYASATGLPIIAFLRATGMRRAGALVDELMFALARRFGVYLHDWPDWERDVFWRKEADRCTTPNGARSSTSR</sequence>
<protein>
    <submittedName>
        <fullName evidence="1">Uncharacterized protein</fullName>
    </submittedName>
</protein>
<evidence type="ECO:0000313" key="1">
    <source>
        <dbReference type="EMBL" id="WYW17341.1"/>
    </source>
</evidence>
<organism evidence="1 2">
    <name type="scientific">Amycolatopsis coloradensis</name>
    <dbReference type="NCBI Taxonomy" id="76021"/>
    <lineage>
        <taxon>Bacteria</taxon>
        <taxon>Bacillati</taxon>
        <taxon>Actinomycetota</taxon>
        <taxon>Actinomycetes</taxon>
        <taxon>Pseudonocardiales</taxon>
        <taxon>Pseudonocardiaceae</taxon>
        <taxon>Amycolatopsis</taxon>
    </lineage>
</organism>
<dbReference type="Proteomes" id="UP001456344">
    <property type="component" value="Chromosome"/>
</dbReference>
<name>A0ACD5BD67_9PSEU</name>
<evidence type="ECO:0000313" key="2">
    <source>
        <dbReference type="Proteomes" id="UP001456344"/>
    </source>
</evidence>
<accession>A0ACD5BD67</accession>
<reference evidence="1" key="1">
    <citation type="submission" date="2023-10" db="EMBL/GenBank/DDBJ databases">
        <title>Whole genome sequencing of actinobacterial strain Amycolatopsis sp. (BCA-696) identifies the underlying plant growth-promoting genes.</title>
        <authorList>
            <person name="Gandham P."/>
            <person name="Vadla N."/>
            <person name="Saji A."/>
            <person name="Srinivas V."/>
            <person name="Ruperao P."/>
            <person name="Selvanayagam S."/>
            <person name="Saxena R.K."/>
            <person name="Rathore A."/>
            <person name="Gopalakrishnan S."/>
            <person name="Thakur V."/>
        </authorList>
    </citation>
    <scope>NUCLEOTIDE SEQUENCE</scope>
    <source>
        <strain evidence="1">BCA-696</strain>
    </source>
</reference>
<proteinExistence type="predicted"/>